<dbReference type="Pfam" id="PF07687">
    <property type="entry name" value="M20_dimer"/>
    <property type="match status" value="1"/>
</dbReference>
<evidence type="ECO:0000256" key="1">
    <source>
        <dbReference type="ARBA" id="ARBA00022801"/>
    </source>
</evidence>
<protein>
    <submittedName>
        <fullName evidence="4">Amidohydrolase</fullName>
    </submittedName>
</protein>
<dbReference type="PIRSF" id="PIRSF005962">
    <property type="entry name" value="Pept_M20D_amidohydro"/>
    <property type="match status" value="1"/>
</dbReference>
<accession>A0ABS3E4Z4</accession>
<reference evidence="4 5" key="1">
    <citation type="submission" date="2020-12" db="EMBL/GenBank/DDBJ databases">
        <title>Oil enriched cultivation method for isolating marine PHA-producing bacteria.</title>
        <authorList>
            <person name="Zheng W."/>
            <person name="Yu S."/>
            <person name="Huang Y."/>
        </authorList>
    </citation>
    <scope>NUCLEOTIDE SEQUENCE [LARGE SCALE GENOMIC DNA]</scope>
    <source>
        <strain evidence="4 5">SN0-2</strain>
    </source>
</reference>
<dbReference type="InterPro" id="IPR011650">
    <property type="entry name" value="Peptidase_M20_dimer"/>
</dbReference>
<evidence type="ECO:0000256" key="2">
    <source>
        <dbReference type="SAM" id="SignalP"/>
    </source>
</evidence>
<evidence type="ECO:0000313" key="5">
    <source>
        <dbReference type="Proteomes" id="UP000664293"/>
    </source>
</evidence>
<dbReference type="PANTHER" id="PTHR11014">
    <property type="entry name" value="PEPTIDASE M20 FAMILY MEMBER"/>
    <property type="match status" value="1"/>
</dbReference>
<dbReference type="InterPro" id="IPR036264">
    <property type="entry name" value="Bact_exopeptidase_dim_dom"/>
</dbReference>
<feature type="signal peptide" evidence="2">
    <location>
        <begin position="1"/>
        <end position="40"/>
    </location>
</feature>
<organism evidence="4 5">
    <name type="scientific">Microbulbifer salipaludis</name>
    <dbReference type="NCBI Taxonomy" id="187980"/>
    <lineage>
        <taxon>Bacteria</taxon>
        <taxon>Pseudomonadati</taxon>
        <taxon>Pseudomonadota</taxon>
        <taxon>Gammaproteobacteria</taxon>
        <taxon>Cellvibrionales</taxon>
        <taxon>Microbulbiferaceae</taxon>
        <taxon>Microbulbifer</taxon>
    </lineage>
</organism>
<dbReference type="InterPro" id="IPR017439">
    <property type="entry name" value="Amidohydrolase"/>
</dbReference>
<gene>
    <name evidence="4" type="ORF">JF535_04875</name>
</gene>
<keyword evidence="1" id="KW-0378">Hydrolase</keyword>
<keyword evidence="2" id="KW-0732">Signal</keyword>
<evidence type="ECO:0000259" key="3">
    <source>
        <dbReference type="Pfam" id="PF07687"/>
    </source>
</evidence>
<sequence>MVCFRAGHVLQHRIPPVKKTLIALSLSSLAFASSISTAHAQSADAEQRLAKAQPKVIEWRRHLHQNPELGNREFETAKYITAHLKSLGMEVETGIAHTGVVALLKGGKPGPTVALRADMDALPVTEQVDIPFASKAKTEYNGEQVGVMHACGHDTHVAMLMGAAQVLAEMREELAGNVLFIFQPAEEGAPDGEEGGAELMLKEGLFKKYKPDVAFGQHVTSSLPVGVIGYRSGPLMASSDEFRINVKGRQTHGSRPWGGVDPITAAAQIVMGTQTLVSRQIDITKEPAVVSYGVIDGGIRNNIIPDSVYLNGTIRNFDMDNRQEIFKRLKVTAEKIAESSGATAEVEILEGYPVTVNNPELTAAAIPTLKAAAGDKNVMVIPKITGAEDFSFFANEVPGFYYFLGVTPKGTNPATAPSNHSPRFYVDESALAVGTRALTQLALDYFERQENQ</sequence>
<dbReference type="SUPFAM" id="SSF55031">
    <property type="entry name" value="Bacterial exopeptidase dimerisation domain"/>
    <property type="match status" value="1"/>
</dbReference>
<dbReference type="Gene3D" id="3.30.70.360">
    <property type="match status" value="1"/>
</dbReference>
<dbReference type="SUPFAM" id="SSF53187">
    <property type="entry name" value="Zn-dependent exopeptidases"/>
    <property type="match status" value="1"/>
</dbReference>
<feature type="domain" description="Peptidase M20 dimerisation" evidence="3">
    <location>
        <begin position="241"/>
        <end position="337"/>
    </location>
</feature>
<dbReference type="Pfam" id="PF01546">
    <property type="entry name" value="Peptidase_M20"/>
    <property type="match status" value="1"/>
</dbReference>
<feature type="chain" id="PRO_5045127436" evidence="2">
    <location>
        <begin position="41"/>
        <end position="452"/>
    </location>
</feature>
<dbReference type="NCBIfam" id="TIGR01891">
    <property type="entry name" value="amidohydrolases"/>
    <property type="match status" value="1"/>
</dbReference>
<dbReference type="Gene3D" id="3.40.630.10">
    <property type="entry name" value="Zn peptidases"/>
    <property type="match status" value="1"/>
</dbReference>
<name>A0ABS3E4Z4_9GAMM</name>
<dbReference type="CDD" id="cd05667">
    <property type="entry name" value="M20_Acy1-like"/>
    <property type="match status" value="1"/>
</dbReference>
<dbReference type="Proteomes" id="UP000664293">
    <property type="component" value="Unassembled WGS sequence"/>
</dbReference>
<evidence type="ECO:0000313" key="4">
    <source>
        <dbReference type="EMBL" id="MBN8430184.1"/>
    </source>
</evidence>
<proteinExistence type="predicted"/>
<keyword evidence="5" id="KW-1185">Reference proteome</keyword>
<dbReference type="PANTHER" id="PTHR11014:SF63">
    <property type="entry name" value="METALLOPEPTIDASE, PUTATIVE (AFU_ORTHOLOGUE AFUA_6G09600)-RELATED"/>
    <property type="match status" value="1"/>
</dbReference>
<comment type="caution">
    <text evidence="4">The sequence shown here is derived from an EMBL/GenBank/DDBJ whole genome shotgun (WGS) entry which is preliminary data.</text>
</comment>
<dbReference type="InterPro" id="IPR002933">
    <property type="entry name" value="Peptidase_M20"/>
</dbReference>
<dbReference type="EMBL" id="JAEKJR010000001">
    <property type="protein sequence ID" value="MBN8430184.1"/>
    <property type="molecule type" value="Genomic_DNA"/>
</dbReference>